<proteinExistence type="predicted"/>
<dbReference type="AlphaFoldDB" id="A0A0F8Y5X5"/>
<accession>A0A0F8Y5X5</accession>
<dbReference type="Pfam" id="PF03237">
    <property type="entry name" value="Terminase_6N"/>
    <property type="match status" value="1"/>
</dbReference>
<feature type="non-terminal residue" evidence="1">
    <location>
        <position position="1"/>
    </location>
</feature>
<sequence>CLDNPGFDCWGATWADLSVAIQQTEYYKMLPKDKSVKYAKFTAQRGFSNRIILFENGSQIRFKTYDQGRESFQGASKDIIHLDEEPDQDIVSECKARLIDRNGEMIRTMTPLRGVTYTADEFLENEIGDPEVEFWYWDNRFNEHIDQKNLKRIIGGFAKKEQEVRQQGHFLNLTTGNAYYPFSEENIIDSFTYMNGQPLEVDCDFNVDLMCWNIGQERQNKDYTFDFVEIENQANTEQLCLALKRKYQNHRGGITFYGDITGNKRDPAASRTNWAIVKQHFPNAKICYQGIKNIKDRVDAFNGRIKNARGIFWYVTRNCRRLIKDCRQVTWEH</sequence>
<feature type="non-terminal residue" evidence="1">
    <location>
        <position position="333"/>
    </location>
</feature>
<reference evidence="1" key="1">
    <citation type="journal article" date="2015" name="Nature">
        <title>Complex archaea that bridge the gap between prokaryotes and eukaryotes.</title>
        <authorList>
            <person name="Spang A."/>
            <person name="Saw J.H."/>
            <person name="Jorgensen S.L."/>
            <person name="Zaremba-Niedzwiedzka K."/>
            <person name="Martijn J."/>
            <person name="Lind A.E."/>
            <person name="van Eijk R."/>
            <person name="Schleper C."/>
            <person name="Guy L."/>
            <person name="Ettema T.J."/>
        </authorList>
    </citation>
    <scope>NUCLEOTIDE SEQUENCE</scope>
</reference>
<gene>
    <name evidence="1" type="ORF">LCGC14_3168100</name>
</gene>
<evidence type="ECO:0000313" key="1">
    <source>
        <dbReference type="EMBL" id="KKK43651.1"/>
    </source>
</evidence>
<dbReference type="Gene3D" id="3.40.50.300">
    <property type="entry name" value="P-loop containing nucleotide triphosphate hydrolases"/>
    <property type="match status" value="1"/>
</dbReference>
<dbReference type="EMBL" id="LAZR01070236">
    <property type="protein sequence ID" value="KKK43651.1"/>
    <property type="molecule type" value="Genomic_DNA"/>
</dbReference>
<dbReference type="InterPro" id="IPR027417">
    <property type="entry name" value="P-loop_NTPase"/>
</dbReference>
<organism evidence="1">
    <name type="scientific">marine sediment metagenome</name>
    <dbReference type="NCBI Taxonomy" id="412755"/>
    <lineage>
        <taxon>unclassified sequences</taxon>
        <taxon>metagenomes</taxon>
        <taxon>ecological metagenomes</taxon>
    </lineage>
</organism>
<comment type="caution">
    <text evidence="1">The sequence shown here is derived from an EMBL/GenBank/DDBJ whole genome shotgun (WGS) entry which is preliminary data.</text>
</comment>
<name>A0A0F8Y5X5_9ZZZZ</name>
<protein>
    <submittedName>
        <fullName evidence="1">Uncharacterized protein</fullName>
    </submittedName>
</protein>